<evidence type="ECO:0000313" key="1">
    <source>
        <dbReference type="EMBL" id="KRM01388.1"/>
    </source>
</evidence>
<dbReference type="RefSeq" id="WP_056937673.1">
    <property type="nucleotide sequence ID" value="NZ_AZFN01000018.1"/>
</dbReference>
<dbReference type="AlphaFoldDB" id="A0A0R1VHE8"/>
<name>A0A0R1VHE8_9LACO</name>
<keyword evidence="2" id="KW-1185">Reference proteome</keyword>
<gene>
    <name evidence="1" type="ORF">FC60_GL000645</name>
</gene>
<dbReference type="PATRIC" id="fig|1423749.3.peg.649"/>
<dbReference type="Proteomes" id="UP000051739">
    <property type="component" value="Unassembled WGS sequence"/>
</dbReference>
<proteinExistence type="predicted"/>
<protein>
    <submittedName>
        <fullName evidence="1">Uncharacterized protein</fullName>
    </submittedName>
</protein>
<reference evidence="1 2" key="1">
    <citation type="journal article" date="2015" name="Genome Announc.">
        <title>Expanding the biotechnology potential of lactobacilli through comparative genomics of 213 strains and associated genera.</title>
        <authorList>
            <person name="Sun Z."/>
            <person name="Harris H.M."/>
            <person name="McCann A."/>
            <person name="Guo C."/>
            <person name="Argimon S."/>
            <person name="Zhang W."/>
            <person name="Yang X."/>
            <person name="Jeffery I.B."/>
            <person name="Cooney J.C."/>
            <person name="Kagawa T.F."/>
            <person name="Liu W."/>
            <person name="Song Y."/>
            <person name="Salvetti E."/>
            <person name="Wrobel A."/>
            <person name="Rasinkangas P."/>
            <person name="Parkhill J."/>
            <person name="Rea M.C."/>
            <person name="O'Sullivan O."/>
            <person name="Ritari J."/>
            <person name="Douillard F.P."/>
            <person name="Paul Ross R."/>
            <person name="Yang R."/>
            <person name="Briner A.E."/>
            <person name="Felis G.E."/>
            <person name="de Vos W.M."/>
            <person name="Barrangou R."/>
            <person name="Klaenhammer T.R."/>
            <person name="Caufield P.W."/>
            <person name="Cui Y."/>
            <person name="Zhang H."/>
            <person name="O'Toole P.W."/>
        </authorList>
    </citation>
    <scope>NUCLEOTIDE SEQUENCE [LARGE SCALE GENOMIC DNA]</scope>
    <source>
        <strain evidence="1 2">DSM 16045</strain>
    </source>
</reference>
<organism evidence="1 2">
    <name type="scientific">Limosilactobacillus gastricus DSM 16045</name>
    <dbReference type="NCBI Taxonomy" id="1423749"/>
    <lineage>
        <taxon>Bacteria</taxon>
        <taxon>Bacillati</taxon>
        <taxon>Bacillota</taxon>
        <taxon>Bacilli</taxon>
        <taxon>Lactobacillales</taxon>
        <taxon>Lactobacillaceae</taxon>
        <taxon>Limosilactobacillus</taxon>
    </lineage>
</organism>
<accession>A0A0R1VHE8</accession>
<dbReference type="EMBL" id="AZFN01000018">
    <property type="protein sequence ID" value="KRM01388.1"/>
    <property type="molecule type" value="Genomic_DNA"/>
</dbReference>
<evidence type="ECO:0000313" key="2">
    <source>
        <dbReference type="Proteomes" id="UP000051739"/>
    </source>
</evidence>
<sequence length="114" mass="12926">MRQLKTSLLDRSANYLVNRFNNFFSSSDEDPVRLQQSKPLPKLTKAIISQRFSIAVNTASPVTLQIKPLSAAGGLITISGIIKPLHHNFYQLKDHELTYLFSSKQISYINFSQK</sequence>
<comment type="caution">
    <text evidence="1">The sequence shown here is derived from an EMBL/GenBank/DDBJ whole genome shotgun (WGS) entry which is preliminary data.</text>
</comment>